<keyword evidence="2" id="KW-1185">Reference proteome</keyword>
<reference evidence="1 2" key="2">
    <citation type="submission" date="2009-02" db="EMBL/GenBank/DDBJ databases">
        <title>Draft genome sequence of Blautia hydrogenotrophica DSM 10507 (Ruminococcus hydrogenotrophicus DSM 10507).</title>
        <authorList>
            <person name="Sudarsanam P."/>
            <person name="Ley R."/>
            <person name="Guruge J."/>
            <person name="Turnbaugh P.J."/>
            <person name="Mahowald M."/>
            <person name="Liep D."/>
            <person name="Gordon J."/>
        </authorList>
    </citation>
    <scope>NUCLEOTIDE SEQUENCE [LARGE SCALE GENOMIC DNA]</scope>
    <source>
        <strain evidence="2">DSM 10507 / JCM 14656 / S5a33</strain>
    </source>
</reference>
<evidence type="ECO:0000313" key="2">
    <source>
        <dbReference type="Proteomes" id="UP000003100"/>
    </source>
</evidence>
<sequence length="44" mass="5062">MLQKVTGCVEKKIGNPTKKSENRLTNPQILNIIFLYVSEMLQKL</sequence>
<gene>
    <name evidence="1" type="ORF">RUMHYD_01701</name>
</gene>
<protein>
    <submittedName>
        <fullName evidence="1">Uncharacterized protein</fullName>
    </submittedName>
</protein>
<comment type="caution">
    <text evidence="1">The sequence shown here is derived from an EMBL/GenBank/DDBJ whole genome shotgun (WGS) entry which is preliminary data.</text>
</comment>
<accession>C0CLH9</accession>
<evidence type="ECO:0000313" key="1">
    <source>
        <dbReference type="EMBL" id="EEG49403.1"/>
    </source>
</evidence>
<dbReference type="PATRIC" id="fig|476272.21.peg.2071"/>
<dbReference type="AlphaFoldDB" id="C0CLH9"/>
<reference evidence="1 2" key="1">
    <citation type="submission" date="2009-01" db="EMBL/GenBank/DDBJ databases">
        <authorList>
            <person name="Fulton L."/>
            <person name="Clifton S."/>
            <person name="Fulton B."/>
            <person name="Xu J."/>
            <person name="Minx P."/>
            <person name="Pepin K.H."/>
            <person name="Johnson M."/>
            <person name="Bhonagiri V."/>
            <person name="Nash W.E."/>
            <person name="Mardis E.R."/>
            <person name="Wilson R.K."/>
        </authorList>
    </citation>
    <scope>NUCLEOTIDE SEQUENCE [LARGE SCALE GENOMIC DNA]</scope>
    <source>
        <strain evidence="2">DSM 10507 / JCM 14656 / S5a33</strain>
    </source>
</reference>
<name>C0CLH9_BLAHS</name>
<dbReference type="Proteomes" id="UP000003100">
    <property type="component" value="Unassembled WGS sequence"/>
</dbReference>
<dbReference type="HOGENOM" id="CLU_3213083_0_0_9"/>
<proteinExistence type="predicted"/>
<dbReference type="EMBL" id="ACBZ01000083">
    <property type="protein sequence ID" value="EEG49403.1"/>
    <property type="molecule type" value="Genomic_DNA"/>
</dbReference>
<organism evidence="1 2">
    <name type="scientific">Blautia hydrogenotrophica (strain DSM 10507 / JCM 14656 / S5a33)</name>
    <name type="common">Ruminococcus hydrogenotrophicus</name>
    <dbReference type="NCBI Taxonomy" id="476272"/>
    <lineage>
        <taxon>Bacteria</taxon>
        <taxon>Bacillati</taxon>
        <taxon>Bacillota</taxon>
        <taxon>Clostridia</taxon>
        <taxon>Lachnospirales</taxon>
        <taxon>Lachnospiraceae</taxon>
        <taxon>Blautia</taxon>
    </lineage>
</organism>